<dbReference type="OrthoDB" id="9768323at2"/>
<evidence type="ECO:0000313" key="7">
    <source>
        <dbReference type="Proteomes" id="UP000619743"/>
    </source>
</evidence>
<dbReference type="Proteomes" id="UP000619743">
    <property type="component" value="Unassembled WGS sequence"/>
</dbReference>
<keyword evidence="7" id="KW-1185">Reference proteome</keyword>
<dbReference type="InterPro" id="IPR003692">
    <property type="entry name" value="Hydantoinase_B"/>
</dbReference>
<sequence length="1204" mass="129480">MANWQFWIDRGGTFTDLVGQSPDGQLHVHKLLSEHPERYQDAVTHGVQHILKQHGQLDDHVDVVKMGTTVATNALLERKGDALALVITKGFADALAIGYQHRANLFERAVKKPDGLYQLVVEADERLADNGDVLTPLCVDSLRTQLQQVYDQGIRACAIAFIHSYKYPQHELLAGQIAKQIGFEQISLSHQASALIKLVGRADTCVVDAYLSPVLSRYVERVRQGLQGARLQFMQSHGGLTDAEQFAGKDAILSGPAGGVVSMVETARQAGFERIIGFDMGGTSTDVSLFHGEYERRFETEVAGVRIRAPMMNIHTVAAGGGSTLLFDGQRMRVGPDSAGADPGPVGYRKNGPLAVTDINILLGKLQPDFFPSVFGDEGNESLDGQAVTSAFAALQQQLSQAGVAKSSAEIASGFLQIAVNHMANAIKTISVQRGYPVSDFVMSCFGGAGPQHACLVADELGIDTILIHPLSGVLSAYGMGLASIRELLSQSLEQDFNHSGLAAAQQCLEQLAQRASITVTEQLIEPTELQVKRQLELRYQGADTTLNVVWGTADKMQQAFTEAHQQLFGFCLADTPLVIASVTVEVIANQASMATVDATTTQSVLPEAIAERPVFFENDWHRTPFWRRQQLNVGHQLDGPAIILDTTTTIVVEPGWRATIDALNNVILTRYLPRTSQQQVGEQVDPVMLEVFNNLFMHIATHMGHVLQQTASSVNIKERLDFSCAVFDHQGQLVANAPHMPVHLGSMGETVQAVLKRLELQQGSSYLVNSPYHGGTHLPDLTVVTPVFDDDGQLLFVVASRGHHADIGGITPGSMPAHSANLEHEGICFECFELVKQGQFQHQELVSLLNSGRYPARNVGQNIADLKAQLAANQKGVSELGKVLGYFGQATVEAYMQHVQDYAESCVRRAISKLTDGDYCYPMDNGCQIQVAIRVASDGQTATIDFTGTSGQSNDNFNAPKAVTMAAILYVFRCLVDDDIPLNAGCLKPLEIIIPECSILSPQAPAAVVAGNVETSQCVVNALFAAMGVMAAGQGTMNNLIFGDADHQYYETICGGTGAGLHGAGTDAIHCHMTNSRLTDVEVLEHRFPVVLEKFQVRQGSGGVGRFRGGNGVVRRLRFMQPMDVSILSNHRTAGPPGVAGGGDALAGINRVIRANGDIELLPYAAQVLLQQGDCIELETPGGAGFGAADDGIETGSDCGQSS</sequence>
<organism evidence="6 7">
    <name type="scientific">Neiella marina</name>
    <dbReference type="NCBI Taxonomy" id="508461"/>
    <lineage>
        <taxon>Bacteria</taxon>
        <taxon>Pseudomonadati</taxon>
        <taxon>Pseudomonadota</taxon>
        <taxon>Gammaproteobacteria</taxon>
        <taxon>Alteromonadales</taxon>
        <taxon>Echinimonadaceae</taxon>
        <taxon>Neiella</taxon>
    </lineage>
</organism>
<dbReference type="Pfam" id="PF02538">
    <property type="entry name" value="Hydantoinase_B"/>
    <property type="match status" value="1"/>
</dbReference>
<feature type="domain" description="Hydantoinase A/oxoprolinase" evidence="2">
    <location>
        <begin position="201"/>
        <end position="487"/>
    </location>
</feature>
<dbReference type="GO" id="GO:0017168">
    <property type="term" value="F:5-oxoprolinase (ATP-hydrolyzing) activity"/>
    <property type="evidence" value="ECO:0007669"/>
    <property type="project" value="TreeGrafter"/>
</dbReference>
<reference evidence="7" key="1">
    <citation type="journal article" date="2019" name="Int. J. Syst. Evol. Microbiol.">
        <title>The Global Catalogue of Microorganisms (GCM) 10K type strain sequencing project: providing services to taxonomists for standard genome sequencing and annotation.</title>
        <authorList>
            <consortium name="The Broad Institute Genomics Platform"/>
            <consortium name="The Broad Institute Genome Sequencing Center for Infectious Disease"/>
            <person name="Wu L."/>
            <person name="Ma J."/>
        </authorList>
    </citation>
    <scope>NUCLEOTIDE SEQUENCE [LARGE SCALE GENOMIC DNA]</scope>
    <source>
        <strain evidence="7">CGMCC 1.10130</strain>
    </source>
</reference>
<feature type="domain" description="Acetophenone carboxylase-like C-terminal" evidence="5">
    <location>
        <begin position="579"/>
        <end position="663"/>
    </location>
</feature>
<dbReference type="PANTHER" id="PTHR11365">
    <property type="entry name" value="5-OXOPROLINASE RELATED"/>
    <property type="match status" value="1"/>
</dbReference>
<dbReference type="EMBL" id="BMDX01000001">
    <property type="protein sequence ID" value="GGA63448.1"/>
    <property type="molecule type" value="Genomic_DNA"/>
</dbReference>
<dbReference type="PANTHER" id="PTHR11365:SF23">
    <property type="entry name" value="HYPOTHETICAL 5-OXOPROLINASE (EUROFUNG)-RELATED"/>
    <property type="match status" value="1"/>
</dbReference>
<evidence type="ECO:0000259" key="4">
    <source>
        <dbReference type="Pfam" id="PF05378"/>
    </source>
</evidence>
<dbReference type="GO" id="GO:0006749">
    <property type="term" value="P:glutathione metabolic process"/>
    <property type="evidence" value="ECO:0007669"/>
    <property type="project" value="TreeGrafter"/>
</dbReference>
<evidence type="ECO:0000259" key="5">
    <source>
        <dbReference type="Pfam" id="PF19278"/>
    </source>
</evidence>
<feature type="domain" description="Hydantoinase B/oxoprolinase" evidence="3">
    <location>
        <begin position="686"/>
        <end position="1189"/>
    </location>
</feature>
<gene>
    <name evidence="6" type="primary">oplaH</name>
    <name evidence="6" type="ORF">GCM10011369_00950</name>
</gene>
<dbReference type="Pfam" id="PF05378">
    <property type="entry name" value="Hydant_A_N"/>
    <property type="match status" value="1"/>
</dbReference>
<feature type="domain" description="Hydantoinase/oxoprolinase N-terminal" evidence="4">
    <location>
        <begin position="6"/>
        <end position="181"/>
    </location>
</feature>
<dbReference type="GO" id="GO:0005829">
    <property type="term" value="C:cytosol"/>
    <property type="evidence" value="ECO:0007669"/>
    <property type="project" value="TreeGrafter"/>
</dbReference>
<accession>A0A8J2XMV4</accession>
<dbReference type="Pfam" id="PF01968">
    <property type="entry name" value="Hydantoinase_A"/>
    <property type="match status" value="1"/>
</dbReference>
<evidence type="ECO:0000259" key="3">
    <source>
        <dbReference type="Pfam" id="PF02538"/>
    </source>
</evidence>
<dbReference type="RefSeq" id="WP_087504105.1">
    <property type="nucleotide sequence ID" value="NZ_BMDX01000001.1"/>
</dbReference>
<dbReference type="InterPro" id="IPR002821">
    <property type="entry name" value="Hydantoinase_A"/>
</dbReference>
<protein>
    <submittedName>
        <fullName evidence="6">5-oxoprolinase</fullName>
    </submittedName>
</protein>
<dbReference type="InterPro" id="IPR049517">
    <property type="entry name" value="ACX-like_C"/>
</dbReference>
<name>A0A8J2XMV4_9GAMM</name>
<evidence type="ECO:0000259" key="2">
    <source>
        <dbReference type="Pfam" id="PF01968"/>
    </source>
</evidence>
<dbReference type="InterPro" id="IPR045079">
    <property type="entry name" value="Oxoprolinase-like"/>
</dbReference>
<dbReference type="InterPro" id="IPR008040">
    <property type="entry name" value="Hydant_A_N"/>
</dbReference>
<dbReference type="AlphaFoldDB" id="A0A8J2XMV4"/>
<comment type="similarity">
    <text evidence="1">Belongs to the oxoprolinase family.</text>
</comment>
<evidence type="ECO:0000256" key="1">
    <source>
        <dbReference type="ARBA" id="ARBA00010403"/>
    </source>
</evidence>
<proteinExistence type="inferred from homology"/>
<comment type="caution">
    <text evidence="6">The sequence shown here is derived from an EMBL/GenBank/DDBJ whole genome shotgun (WGS) entry which is preliminary data.</text>
</comment>
<dbReference type="Pfam" id="PF19278">
    <property type="entry name" value="Hydant_A_C"/>
    <property type="match status" value="1"/>
</dbReference>
<evidence type="ECO:0000313" key="6">
    <source>
        <dbReference type="EMBL" id="GGA63448.1"/>
    </source>
</evidence>